<dbReference type="OrthoDB" id="2379922at2"/>
<dbReference type="EMBL" id="FOAP01000010">
    <property type="protein sequence ID" value="SEL95499.1"/>
    <property type="molecule type" value="Genomic_DNA"/>
</dbReference>
<dbReference type="NCBIfam" id="TIGR00702">
    <property type="entry name" value="YcaO-type kinase domain"/>
    <property type="match status" value="1"/>
</dbReference>
<dbReference type="Gene3D" id="3.30.160.660">
    <property type="match status" value="1"/>
</dbReference>
<reference evidence="3" key="1">
    <citation type="submission" date="2016-10" db="EMBL/GenBank/DDBJ databases">
        <authorList>
            <person name="Varghese N."/>
            <person name="Submissions S."/>
        </authorList>
    </citation>
    <scope>NUCLEOTIDE SEQUENCE [LARGE SCALE GENOMIC DNA]</scope>
    <source>
        <strain evidence="3">DSM 17044</strain>
    </source>
</reference>
<dbReference type="InterPro" id="IPR003776">
    <property type="entry name" value="YcaO-like_dom"/>
</dbReference>
<keyword evidence="3" id="KW-1185">Reference proteome</keyword>
<dbReference type="Proteomes" id="UP000182719">
    <property type="component" value="Unassembled WGS sequence"/>
</dbReference>
<evidence type="ECO:0000259" key="1">
    <source>
        <dbReference type="PROSITE" id="PS51664"/>
    </source>
</evidence>
<dbReference type="AlphaFoldDB" id="A0A1H7UFA6"/>
<organism evidence="2 3">
    <name type="scientific">Stigmatella aurantiaca</name>
    <dbReference type="NCBI Taxonomy" id="41"/>
    <lineage>
        <taxon>Bacteria</taxon>
        <taxon>Pseudomonadati</taxon>
        <taxon>Myxococcota</taxon>
        <taxon>Myxococcia</taxon>
        <taxon>Myxococcales</taxon>
        <taxon>Cystobacterineae</taxon>
        <taxon>Archangiaceae</taxon>
        <taxon>Stigmatella</taxon>
    </lineage>
</organism>
<keyword evidence="2" id="KW-0689">Ribosomal protein</keyword>
<name>A0A1H7UFA6_STIAU</name>
<dbReference type="GO" id="GO:0005840">
    <property type="term" value="C:ribosome"/>
    <property type="evidence" value="ECO:0007669"/>
    <property type="project" value="UniProtKB-KW"/>
</dbReference>
<dbReference type="Pfam" id="PF02624">
    <property type="entry name" value="YcaO"/>
    <property type="match status" value="1"/>
</dbReference>
<sequence length="495" mass="53822">MKDLPSLAEALEAYTRALPAGDLLLFRDDGIDRMGVPVVASSLRMENGPWITSHGYGATEEEARVSAIGELAEEVFAEKTLAELPRFHGSYAEMVRQRGVQGVADPLTLGLPAGSPYHPDMPLTWLEMTRLSTGEPVRVPEEFVATHPGQLRGRAPLILPITNGQGAGLSQPQALAHALLELQQRDGNGLQFRAMDQGVVLDLEGAPLPPDIQELLERYRRAGIEIIPKLASTDFGLVNLYVVAQDPSPGEQPLMVTACGEAADPDRHRALRKALLEYAGSRARKAFMHGPLEAVARVAPPGYLESFLPQVNLRQEEPRALQGMVEWASMPVGVLRALIAPTVQHRRTVRFTDLPEAAAAEAPPKRCAQVVEGLHQGGFDVLLIDLSPADHSIHVVKALVPGLEVETMTYSRIGERNVARLLARQDPLVGLGTPPEGAQRVRLTAAAEERLGGPAWFNVRLAEQRLGSLYSLYREPGRHSVQTVLRTRRFGGGLS</sequence>
<keyword evidence="2" id="KW-0808">Transferase</keyword>
<dbReference type="GO" id="GO:0016740">
    <property type="term" value="F:transferase activity"/>
    <property type="evidence" value="ECO:0007669"/>
    <property type="project" value="UniProtKB-KW"/>
</dbReference>
<feature type="domain" description="YcaO" evidence="1">
    <location>
        <begin position="55"/>
        <end position="495"/>
    </location>
</feature>
<dbReference type="PANTHER" id="PTHR37809">
    <property type="entry name" value="RIBOSOMAL PROTEIN S12 METHYLTHIOTRANSFERASE ACCESSORY FACTOR YCAO"/>
    <property type="match status" value="1"/>
</dbReference>
<protein>
    <submittedName>
        <fullName evidence="2">Ribosomal protein S12 methylthiotransferase accessory factor</fullName>
    </submittedName>
</protein>
<accession>A0A1H7UFA6</accession>
<dbReference type="PANTHER" id="PTHR37809:SF1">
    <property type="entry name" value="RIBOSOMAL PROTEIN S12 METHYLTHIOTRANSFERASE ACCESSORY FACTOR YCAO"/>
    <property type="match status" value="1"/>
</dbReference>
<proteinExistence type="predicted"/>
<gene>
    <name evidence="2" type="ORF">SAMN05444354_11021</name>
</gene>
<dbReference type="PROSITE" id="PS51664">
    <property type="entry name" value="YCAO"/>
    <property type="match status" value="1"/>
</dbReference>
<evidence type="ECO:0000313" key="2">
    <source>
        <dbReference type="EMBL" id="SEL95499.1"/>
    </source>
</evidence>
<keyword evidence="2" id="KW-0687">Ribonucleoprotein</keyword>
<evidence type="ECO:0000313" key="3">
    <source>
        <dbReference type="Proteomes" id="UP000182719"/>
    </source>
</evidence>
<dbReference type="RefSeq" id="WP_075008002.1">
    <property type="nucleotide sequence ID" value="NZ_FOAP01000010.1"/>
</dbReference>